<reference evidence="1 2" key="1">
    <citation type="submission" date="2019-03" db="EMBL/GenBank/DDBJ databases">
        <title>Single cell metagenomics reveals metabolic interactions within the superorganism composed of flagellate Streblomastix strix and complex community of Bacteroidetes bacteria on its surface.</title>
        <authorList>
            <person name="Treitli S.C."/>
            <person name="Kolisko M."/>
            <person name="Husnik F."/>
            <person name="Keeling P."/>
            <person name="Hampl V."/>
        </authorList>
    </citation>
    <scope>NUCLEOTIDE SEQUENCE [LARGE SCALE GENOMIC DNA]</scope>
    <source>
        <strain evidence="1">ST1C</strain>
    </source>
</reference>
<accession>A0A5J4WES1</accession>
<evidence type="ECO:0000313" key="2">
    <source>
        <dbReference type="Proteomes" id="UP000324800"/>
    </source>
</evidence>
<dbReference type="Proteomes" id="UP000324800">
    <property type="component" value="Unassembled WGS sequence"/>
</dbReference>
<protein>
    <submittedName>
        <fullName evidence="1">Uncharacterized protein</fullName>
    </submittedName>
</protein>
<organism evidence="1 2">
    <name type="scientific">Streblomastix strix</name>
    <dbReference type="NCBI Taxonomy" id="222440"/>
    <lineage>
        <taxon>Eukaryota</taxon>
        <taxon>Metamonada</taxon>
        <taxon>Preaxostyla</taxon>
        <taxon>Oxymonadida</taxon>
        <taxon>Streblomastigidae</taxon>
        <taxon>Streblomastix</taxon>
    </lineage>
</organism>
<evidence type="ECO:0000313" key="1">
    <source>
        <dbReference type="EMBL" id="KAA6393477.1"/>
    </source>
</evidence>
<dbReference type="AlphaFoldDB" id="A0A5J4WES1"/>
<gene>
    <name evidence="1" type="ORF">EZS28_010997</name>
</gene>
<name>A0A5J4WES1_9EUKA</name>
<proteinExistence type="predicted"/>
<comment type="caution">
    <text evidence="1">The sequence shown here is derived from an EMBL/GenBank/DDBJ whole genome shotgun (WGS) entry which is preliminary data.</text>
</comment>
<dbReference type="EMBL" id="SNRW01002219">
    <property type="protein sequence ID" value="KAA6393477.1"/>
    <property type="molecule type" value="Genomic_DNA"/>
</dbReference>
<sequence length="97" mass="10862">MRRTDRMMGKGQWKDMEFENGFALFFDCKNPLATTPETVCACPTDTKVLAIDPRKDTICKKISALAQIRQIKPNGMPIQGLKLKKISVVLPILALLV</sequence>